<dbReference type="EMBL" id="VRYN01000002">
    <property type="protein sequence ID" value="TYO76874.1"/>
    <property type="molecule type" value="Genomic_DNA"/>
</dbReference>
<dbReference type="GeneID" id="68693158"/>
<evidence type="ECO:0000313" key="4">
    <source>
        <dbReference type="Proteomes" id="UP000296216"/>
    </source>
</evidence>
<dbReference type="Pfam" id="PF08241">
    <property type="entry name" value="Methyltransf_11"/>
    <property type="match status" value="1"/>
</dbReference>
<reference evidence="2 4" key="1">
    <citation type="journal article" date="2019" name="Microbiol. Resour. Announc.">
        <title>The Genome Sequence of the Halobacterium salinarum Type Strain Is Closely Related to That of Laboratory Strains NRC-1 and R1.</title>
        <authorList>
            <person name="Pfeiffer F."/>
            <person name="Marchfelder A."/>
            <person name="Habermann B."/>
            <person name="Dyall-Smith M.L."/>
        </authorList>
    </citation>
    <scope>NUCLEOTIDE SEQUENCE [LARGE SCALE GENOMIC DNA]</scope>
    <source>
        <strain evidence="2">91-R6</strain>
        <strain evidence="4">ATCC 33171 / DSM 3754 / JCM 8978 / NBRC 102687 / NCIMB 764 / 91-R6</strain>
    </source>
</reference>
<evidence type="ECO:0000313" key="3">
    <source>
        <dbReference type="EMBL" id="TYO76874.1"/>
    </source>
</evidence>
<dbReference type="Proteomes" id="UP000296216">
    <property type="component" value="Chromosome"/>
</dbReference>
<gene>
    <name evidence="3" type="ORF">APQ99_01517</name>
    <name evidence="2" type="ORF">HBSAL_01745</name>
</gene>
<dbReference type="EC" id="2.1.1.-" evidence="2"/>
<protein>
    <submittedName>
        <fullName evidence="3">Methyltransferase domain-containing protein</fullName>
    </submittedName>
    <submittedName>
        <fullName evidence="2">Putative S-adenosylmethionine-dependent methyltransferase</fullName>
        <ecNumber evidence="2">2.1.1.-</ecNumber>
    </submittedName>
</protein>
<accession>A0A4D6GRC3</accession>
<dbReference type="EMBL" id="CP038631">
    <property type="protein sequence ID" value="QCC44081.1"/>
    <property type="molecule type" value="Genomic_DNA"/>
</dbReference>
<keyword evidence="2" id="KW-0489">Methyltransferase</keyword>
<evidence type="ECO:0000313" key="2">
    <source>
        <dbReference type="EMBL" id="QCC44081.1"/>
    </source>
</evidence>
<dbReference type="InterPro" id="IPR029063">
    <property type="entry name" value="SAM-dependent_MTases_sf"/>
</dbReference>
<reference evidence="3 5" key="2">
    <citation type="submission" date="2019-07" db="EMBL/GenBank/DDBJ databases">
        <title>Genomic Encyclopedia of Archaeal and Bacterial Type Strains, Phase II (KMG-II): from individual species to whole genera.</title>
        <authorList>
            <person name="Goeker M."/>
        </authorList>
    </citation>
    <scope>NUCLEOTIDE SEQUENCE [LARGE SCALE GENOMIC DNA]</scope>
    <source>
        <strain evidence="3 5">DSM 3754</strain>
    </source>
</reference>
<dbReference type="AlphaFoldDB" id="A0A4D6GRC3"/>
<keyword evidence="2" id="KW-0808">Transferase</keyword>
<organism evidence="2 4">
    <name type="scientific">Halobacterium salinarum (strain ATCC 33171 / DSM 3754 / JCM 8978 / NBRC 102687 / NCIMB 764 / 91-R6)</name>
    <dbReference type="NCBI Taxonomy" id="2597657"/>
    <lineage>
        <taxon>Archaea</taxon>
        <taxon>Methanobacteriati</taxon>
        <taxon>Methanobacteriota</taxon>
        <taxon>Stenosarchaea group</taxon>
        <taxon>Halobacteria</taxon>
        <taxon>Halobacteriales</taxon>
        <taxon>Halobacteriaceae</taxon>
        <taxon>Halobacterium</taxon>
    </lineage>
</organism>
<dbReference type="GO" id="GO:0008757">
    <property type="term" value="F:S-adenosylmethionine-dependent methyltransferase activity"/>
    <property type="evidence" value="ECO:0007669"/>
    <property type="project" value="InterPro"/>
</dbReference>
<evidence type="ECO:0000259" key="1">
    <source>
        <dbReference type="Pfam" id="PF08241"/>
    </source>
</evidence>
<evidence type="ECO:0000313" key="5">
    <source>
        <dbReference type="Proteomes" id="UP000323075"/>
    </source>
</evidence>
<name>A0A4D6GRC3_HALS9</name>
<dbReference type="Proteomes" id="UP000323075">
    <property type="component" value="Unassembled WGS sequence"/>
</dbReference>
<dbReference type="SUPFAM" id="SSF53335">
    <property type="entry name" value="S-adenosyl-L-methionine-dependent methyltransferases"/>
    <property type="match status" value="1"/>
</dbReference>
<feature type="domain" description="Methyltransferase type 11" evidence="1">
    <location>
        <begin position="35"/>
        <end position="116"/>
    </location>
</feature>
<dbReference type="InterPro" id="IPR013216">
    <property type="entry name" value="Methyltransf_11"/>
</dbReference>
<dbReference type="RefSeq" id="WP_012289114.1">
    <property type="nucleotide sequence ID" value="NZ_VRYN01000002.1"/>
</dbReference>
<dbReference type="Gene3D" id="3.40.50.150">
    <property type="entry name" value="Vaccinia Virus protein VP39"/>
    <property type="match status" value="1"/>
</dbReference>
<dbReference type="CDD" id="cd02440">
    <property type="entry name" value="AdoMet_MTases"/>
    <property type="match status" value="1"/>
</dbReference>
<reference evidence="2" key="3">
    <citation type="journal article" name="MicrobiologyOpen">
        <title>Whole-genome comparison between the type strain of Halobacterium salinarum (DSM 3754(T)) and the laboratory strains R1 and NRC-1.</title>
        <authorList>
            <person name="Pfeiffer F."/>
            <person name="Losensky G."/>
            <person name="Marchfelder A."/>
            <person name="Habermann B."/>
            <person name="Dyall-Smith M."/>
        </authorList>
    </citation>
    <scope>NUCLEOTIDE SEQUENCE</scope>
    <source>
        <strain evidence="2">91-R6</strain>
    </source>
</reference>
<dbReference type="GO" id="GO:0032259">
    <property type="term" value="P:methylation"/>
    <property type="evidence" value="ECO:0007669"/>
    <property type="project" value="UniProtKB-KW"/>
</dbReference>
<sequence>MREFSADYLTETRRGMWRDRDALADLRLSDRSRILDVGAGTGEFARVLAAESSAPVVALDADTTLLGHTADGAAHRVAGDATRLPVRDDACDLVACQALLINLPEPAAAVEEFARVSSELVAVIEPDNSAVTVASTVAAESALSARAREFYVDGVHTDVTLGADAADVLADAGLRDVSTTRHEHVRVTEPPYDDGDLDAAARKATADRLADQRPELAAGGLADSAYDELRAAWREMGRDVVAQMQAGEYVRRETVPFYVTVGRLPDDDTA</sequence>
<proteinExistence type="predicted"/>